<dbReference type="RefSeq" id="WP_325775881.1">
    <property type="nucleotide sequence ID" value="NZ_VTDN01000008.1"/>
</dbReference>
<evidence type="ECO:0000313" key="2">
    <source>
        <dbReference type="Proteomes" id="UP001339883"/>
    </source>
</evidence>
<protein>
    <submittedName>
        <fullName evidence="1">Uncharacterized protein</fullName>
    </submittedName>
</protein>
<reference evidence="1 2" key="1">
    <citation type="submission" date="2019-08" db="EMBL/GenBank/DDBJ databases">
        <title>Five species of Acinetobacter isolated from floral nectar and animal pollinators.</title>
        <authorList>
            <person name="Hendry T.A."/>
        </authorList>
    </citation>
    <scope>NUCLEOTIDE SEQUENCE [LARGE SCALE GENOMIC DNA]</scope>
    <source>
        <strain evidence="1 2">MD18.27</strain>
    </source>
</reference>
<name>A0ABU6DUI8_9GAMM</name>
<evidence type="ECO:0000313" key="1">
    <source>
        <dbReference type="EMBL" id="MEB5477519.1"/>
    </source>
</evidence>
<comment type="caution">
    <text evidence="1">The sequence shown here is derived from an EMBL/GenBank/DDBJ whole genome shotgun (WGS) entry which is preliminary data.</text>
</comment>
<organism evidence="1 2">
    <name type="scientific">Acinetobacter pollinis</name>
    <dbReference type="NCBI Taxonomy" id="2605270"/>
    <lineage>
        <taxon>Bacteria</taxon>
        <taxon>Pseudomonadati</taxon>
        <taxon>Pseudomonadota</taxon>
        <taxon>Gammaproteobacteria</taxon>
        <taxon>Moraxellales</taxon>
        <taxon>Moraxellaceae</taxon>
        <taxon>Acinetobacter</taxon>
    </lineage>
</organism>
<sequence length="170" mass="19888">MRKVCFFVKDFFEKADILNKKYTIISQDQSKIILHKLYDNFFKKVSFVEVESTDMITLSCEDLDFTKILAAHLPSATSRDNPLLDISTPIDKEAYFMFEQEYYPNLIKFENINALSQVVDQSYNFNYLIFDKEASYIVAWDSYETLFGGGVARDWVEKIKKIGCKLCLLF</sequence>
<keyword evidence="2" id="KW-1185">Reference proteome</keyword>
<dbReference type="Proteomes" id="UP001339883">
    <property type="component" value="Unassembled WGS sequence"/>
</dbReference>
<gene>
    <name evidence="1" type="ORF">I2F25_10745</name>
</gene>
<proteinExistence type="predicted"/>
<accession>A0ABU6DUI8</accession>
<dbReference type="EMBL" id="VTDN01000008">
    <property type="protein sequence ID" value="MEB5477519.1"/>
    <property type="molecule type" value="Genomic_DNA"/>
</dbReference>